<evidence type="ECO:0000313" key="4">
    <source>
        <dbReference type="Proteomes" id="UP000432015"/>
    </source>
</evidence>
<feature type="region of interest" description="Disordered" evidence="1">
    <location>
        <begin position="1"/>
        <end position="20"/>
    </location>
</feature>
<organism evidence="3 4">
    <name type="scientific">Actinomadura litoris</name>
    <dbReference type="NCBI Taxonomy" id="2678616"/>
    <lineage>
        <taxon>Bacteria</taxon>
        <taxon>Bacillati</taxon>
        <taxon>Actinomycetota</taxon>
        <taxon>Actinomycetes</taxon>
        <taxon>Streptosporangiales</taxon>
        <taxon>Thermomonosporaceae</taxon>
        <taxon>Actinomadura</taxon>
    </lineage>
</organism>
<feature type="domain" description="Methyltransferase" evidence="2">
    <location>
        <begin position="39"/>
        <end position="128"/>
    </location>
</feature>
<accession>A0A7K1L2F3</accession>
<dbReference type="GO" id="GO:0032259">
    <property type="term" value="P:methylation"/>
    <property type="evidence" value="ECO:0007669"/>
    <property type="project" value="UniProtKB-KW"/>
</dbReference>
<dbReference type="RefSeq" id="WP_156217744.1">
    <property type="nucleotide sequence ID" value="NZ_WOFH01000006.1"/>
</dbReference>
<comment type="caution">
    <text evidence="3">The sequence shown here is derived from an EMBL/GenBank/DDBJ whole genome shotgun (WGS) entry which is preliminary data.</text>
</comment>
<dbReference type="EMBL" id="WOFH01000006">
    <property type="protein sequence ID" value="MUN38567.1"/>
    <property type="molecule type" value="Genomic_DNA"/>
</dbReference>
<name>A0A7K1L2F3_9ACTN</name>
<proteinExistence type="predicted"/>
<dbReference type="SUPFAM" id="SSF53335">
    <property type="entry name" value="S-adenosyl-L-methionine-dependent methyltransferases"/>
    <property type="match status" value="1"/>
</dbReference>
<protein>
    <submittedName>
        <fullName evidence="3">Methyltransferase domain-containing protein</fullName>
    </submittedName>
</protein>
<keyword evidence="3" id="KW-0489">Methyltransferase</keyword>
<keyword evidence="3" id="KW-0808">Transferase</keyword>
<evidence type="ECO:0000256" key="1">
    <source>
        <dbReference type="SAM" id="MobiDB-lite"/>
    </source>
</evidence>
<sequence>MGDADRERWNAKYEGAAEPAAAHPLAERALTSPLPDGPVLDLASGPSGSALLAARGGRDVLAVDISGVALARLTAAARRDGLSGRISVEEADLEVWRPPPDAFALVLCTGYWDRALLGPAARAVAPGGLLAWEAFTSDARRARPSLPAEWCLAEGEPAALLPAGFAVLDQHDVPGGKRRLLARRADGSGGVAR</sequence>
<feature type="compositionally biased region" description="Basic and acidic residues" evidence="1">
    <location>
        <begin position="1"/>
        <end position="11"/>
    </location>
</feature>
<keyword evidence="4" id="KW-1185">Reference proteome</keyword>
<gene>
    <name evidence="3" type="ORF">GNZ18_18430</name>
</gene>
<evidence type="ECO:0000313" key="3">
    <source>
        <dbReference type="EMBL" id="MUN38567.1"/>
    </source>
</evidence>
<dbReference type="InterPro" id="IPR041698">
    <property type="entry name" value="Methyltransf_25"/>
</dbReference>
<dbReference type="Gene3D" id="3.40.50.150">
    <property type="entry name" value="Vaccinia Virus protein VP39"/>
    <property type="match status" value="1"/>
</dbReference>
<dbReference type="AlphaFoldDB" id="A0A7K1L2F3"/>
<dbReference type="GO" id="GO:0008168">
    <property type="term" value="F:methyltransferase activity"/>
    <property type="evidence" value="ECO:0007669"/>
    <property type="project" value="UniProtKB-KW"/>
</dbReference>
<dbReference type="Proteomes" id="UP000432015">
    <property type="component" value="Unassembled WGS sequence"/>
</dbReference>
<dbReference type="InterPro" id="IPR029063">
    <property type="entry name" value="SAM-dependent_MTases_sf"/>
</dbReference>
<evidence type="ECO:0000259" key="2">
    <source>
        <dbReference type="Pfam" id="PF13649"/>
    </source>
</evidence>
<dbReference type="Pfam" id="PF13649">
    <property type="entry name" value="Methyltransf_25"/>
    <property type="match status" value="1"/>
</dbReference>
<reference evidence="3 4" key="1">
    <citation type="submission" date="2019-11" db="EMBL/GenBank/DDBJ databases">
        <authorList>
            <person name="Cao P."/>
        </authorList>
    </citation>
    <scope>NUCLEOTIDE SEQUENCE [LARGE SCALE GENOMIC DNA]</scope>
    <source>
        <strain evidence="3 4">NEAU-AAG5</strain>
    </source>
</reference>